<evidence type="ECO:0000259" key="4">
    <source>
        <dbReference type="Pfam" id="PF00437"/>
    </source>
</evidence>
<evidence type="ECO:0000256" key="2">
    <source>
        <dbReference type="ARBA" id="ARBA00022741"/>
    </source>
</evidence>
<comment type="caution">
    <text evidence="5">The sequence shown here is derived from an EMBL/GenBank/DDBJ whole genome shotgun (WGS) entry which is preliminary data.</text>
</comment>
<proteinExistence type="inferred from homology"/>
<sequence length="695" mass="78655">MFSVEMNVKSHSQSDVVHQDSVLNLVDELPTSATVITLPVIREPIATNSMEAKTEDSLRVQLGEVLLEKGWITTSQLHSALQLQLESGLQLGDHLVSEGSLTQDQLKQALAEQEAQNRDLANLFRRAGLMPLQIRQLQMRLERNEELVDIVSDLGYATDDVVVRVQAAYFNQEPLTSDMASELDLSDYVALGLPFPNPKPFVPVGYNPATHKLSVAISRIDQRNDAENYFYDLFRTRNLQVHIHFKFASATTVQGVFFRWFSNTEQALLQRIRECDETNAKTDLASDDEANVALASNRGLIFDILRHACYCGASDIHLEQTSKVGYILYRFDGVRQRFAPMSLKTYGMLNNLLRNMVGVTNQDLQKELMVEGSFKTGEGWEVEKEVEDMFLRWNFRLEFGEAISGSTVVIRVNDSQSSATDWEKLNFKPNDKKFLEDILSTSAGLIIITGPTGSGKTTTLYAALRRIDADARSLQTIERPVEFRDPRWKQYQVPNSIDEATGSKILLKGMLRNDPDVILQGEARDAEACDLMLRASNTGHLCFVTFHTNRSPTAISQFRRFNLPAEMVASELSAILGQRLVRRLCTNCRQPDTRPETKEALVKSNIQTTNGIQYRANPDGCHLCNHTGYRGRRMVYELLRVTSDIRRMIERNAPISEIDDKAFATEHRMWRHGLEMVADGVTSIEEIRENVPRED</sequence>
<dbReference type="RefSeq" id="WP_166451055.1">
    <property type="nucleotide sequence ID" value="NZ_JAAOMA010000004.1"/>
</dbReference>
<dbReference type="SUPFAM" id="SSF160246">
    <property type="entry name" value="EspE N-terminal domain-like"/>
    <property type="match status" value="1"/>
</dbReference>
<keyword evidence="2" id="KW-0547">Nucleotide-binding</keyword>
<reference evidence="5 6" key="1">
    <citation type="submission" date="2020-03" db="EMBL/GenBank/DDBJ databases">
        <title>Draft genome sequence of environmentally isolated cultures.</title>
        <authorList>
            <person name="Wilson H.S."/>
            <person name="De Leon M.E."/>
        </authorList>
    </citation>
    <scope>NUCLEOTIDE SEQUENCE [LARGE SCALE GENOMIC DNA]</scope>
    <source>
        <strain evidence="5 6">HSC-31F16</strain>
    </source>
</reference>
<dbReference type="PANTHER" id="PTHR30258:SF1">
    <property type="entry name" value="PROTEIN TRANSPORT PROTEIN HOFB HOMOLOG"/>
    <property type="match status" value="1"/>
</dbReference>
<dbReference type="InterPro" id="IPR037257">
    <property type="entry name" value="T2SS_E_N_sf"/>
</dbReference>
<name>A0ABX0L8A1_9NEIS</name>
<organism evidence="5 6">
    <name type="scientific">Chromobacterium fluminis</name>
    <dbReference type="NCBI Taxonomy" id="3044269"/>
    <lineage>
        <taxon>Bacteria</taxon>
        <taxon>Pseudomonadati</taxon>
        <taxon>Pseudomonadota</taxon>
        <taxon>Betaproteobacteria</taxon>
        <taxon>Neisseriales</taxon>
        <taxon>Chromobacteriaceae</taxon>
        <taxon>Chromobacterium</taxon>
    </lineage>
</organism>
<gene>
    <name evidence="5" type="primary">tadA</name>
    <name evidence="5" type="ORF">HA052_04980</name>
</gene>
<feature type="domain" description="Bacterial type II secretion system protein E" evidence="4">
    <location>
        <begin position="300"/>
        <end position="687"/>
    </location>
</feature>
<evidence type="ECO:0000313" key="5">
    <source>
        <dbReference type="EMBL" id="NHR04545.1"/>
    </source>
</evidence>
<keyword evidence="3" id="KW-0067">ATP-binding</keyword>
<dbReference type="Pfam" id="PF00437">
    <property type="entry name" value="T2SSE"/>
    <property type="match status" value="1"/>
</dbReference>
<evidence type="ECO:0000256" key="3">
    <source>
        <dbReference type="ARBA" id="ARBA00022840"/>
    </source>
</evidence>
<dbReference type="Proteomes" id="UP001515641">
    <property type="component" value="Unassembled WGS sequence"/>
</dbReference>
<evidence type="ECO:0000313" key="6">
    <source>
        <dbReference type="Proteomes" id="UP001515641"/>
    </source>
</evidence>
<dbReference type="Gene3D" id="3.40.50.300">
    <property type="entry name" value="P-loop containing nucleotide triphosphate hydrolases"/>
    <property type="match status" value="1"/>
</dbReference>
<keyword evidence="6" id="KW-1185">Reference proteome</keyword>
<comment type="similarity">
    <text evidence="1">Belongs to the GSP E family.</text>
</comment>
<dbReference type="InterPro" id="IPR001482">
    <property type="entry name" value="T2SS/T4SS_dom"/>
</dbReference>
<accession>A0ABX0L8A1</accession>
<dbReference type="Gene3D" id="3.30.450.90">
    <property type="match status" value="1"/>
</dbReference>
<dbReference type="InterPro" id="IPR027417">
    <property type="entry name" value="P-loop_NTPase"/>
</dbReference>
<dbReference type="SUPFAM" id="SSF52540">
    <property type="entry name" value="P-loop containing nucleoside triphosphate hydrolases"/>
    <property type="match status" value="1"/>
</dbReference>
<protein>
    <submittedName>
        <fullName evidence="5">Flp pilus assembly complex ATPase component TadA</fullName>
    </submittedName>
</protein>
<dbReference type="PANTHER" id="PTHR30258">
    <property type="entry name" value="TYPE II SECRETION SYSTEM PROTEIN GSPE-RELATED"/>
    <property type="match status" value="1"/>
</dbReference>
<evidence type="ECO:0000256" key="1">
    <source>
        <dbReference type="ARBA" id="ARBA00006611"/>
    </source>
</evidence>
<dbReference type="EMBL" id="JAAOMA010000004">
    <property type="protein sequence ID" value="NHR04545.1"/>
    <property type="molecule type" value="Genomic_DNA"/>
</dbReference>